<keyword evidence="2" id="KW-0862">Zinc</keyword>
<feature type="domain" description="Phorbol-ester/DAG-type" evidence="3">
    <location>
        <begin position="424"/>
        <end position="476"/>
    </location>
</feature>
<protein>
    <recommendedName>
        <fullName evidence="3">Phorbol-ester/DAG-type domain-containing protein</fullName>
    </recommendedName>
</protein>
<evidence type="ECO:0000313" key="4">
    <source>
        <dbReference type="EMBL" id="CAA7271679.1"/>
    </source>
</evidence>
<evidence type="ECO:0000256" key="2">
    <source>
        <dbReference type="ARBA" id="ARBA00022833"/>
    </source>
</evidence>
<dbReference type="Gene3D" id="3.30.60.20">
    <property type="match status" value="1"/>
</dbReference>
<evidence type="ECO:0000313" key="5">
    <source>
        <dbReference type="Proteomes" id="UP000467700"/>
    </source>
</evidence>
<proteinExistence type="predicted"/>
<dbReference type="EMBL" id="CACVBS010000112">
    <property type="protein sequence ID" value="CAA7271679.1"/>
    <property type="molecule type" value="Genomic_DNA"/>
</dbReference>
<keyword evidence="5" id="KW-1185">Reference proteome</keyword>
<dbReference type="InterPro" id="IPR002219">
    <property type="entry name" value="PKC_DAG/PE"/>
</dbReference>
<comment type="caution">
    <text evidence="4">The sequence shown here is derived from an EMBL/GenBank/DDBJ whole genome shotgun (WGS) entry which is preliminary data.</text>
</comment>
<dbReference type="SMART" id="SM00109">
    <property type="entry name" value="C1"/>
    <property type="match status" value="1"/>
</dbReference>
<accession>A0A8S0WDH3</accession>
<dbReference type="Pfam" id="PF00130">
    <property type="entry name" value="C1_1"/>
    <property type="match status" value="1"/>
</dbReference>
<dbReference type="CDD" id="cd00029">
    <property type="entry name" value="C1"/>
    <property type="match status" value="1"/>
</dbReference>
<dbReference type="SUPFAM" id="SSF48371">
    <property type="entry name" value="ARM repeat"/>
    <property type="match status" value="1"/>
</dbReference>
<dbReference type="Proteomes" id="UP000467700">
    <property type="component" value="Unassembled WGS sequence"/>
</dbReference>
<dbReference type="InterPro" id="IPR016024">
    <property type="entry name" value="ARM-type_fold"/>
</dbReference>
<dbReference type="GO" id="GO:0046872">
    <property type="term" value="F:metal ion binding"/>
    <property type="evidence" value="ECO:0007669"/>
    <property type="project" value="UniProtKB-KW"/>
</dbReference>
<evidence type="ECO:0000256" key="1">
    <source>
        <dbReference type="ARBA" id="ARBA00022723"/>
    </source>
</evidence>
<sequence>MLQLKDVLTMSISQGWQIFDDSSLVQNSVDEDDFKSSTFRRSRSSFRAVGKRSRSSSPYKGQVHVPELLSLCLSILESIVSEDCRYRVAFPRPSRPPNALQVLTLNVAQFLIHCHRHDPRIISQIALAMIPSFSTFDAQMYPRLLSFFEMSVVRVVLQSLRLLQGFPAQDSMTRQTQDFHFEVVDPDEVPAVSIQIDEVQNDGQPHQRPLGFGARNETFVIQSTNNPRQSPNIYCLAFLIPPLLSAAFDSFDLPDPGESQTELSTHLSQLINLIAGSKLDAYNDLLEITAYRGPKARRLAIASLAQLWPRAAGHTVISSAFHTPEHGRIHTHQFTPWHAEANGEGSSRSHAACRSCQRPIQGFCLMCPFCMTVVHFDCYDYHEGNYDVEYSMANDPRTQRIAMCRFSYVMAARDIHENTIAKNSHQFKPTTWFTLCLCFVCHKPLLGCFAQGLKCERCPFSVHSGCLPFLDPSRRCGSSVTSDDVIITWETLRMSCLDYYPILRLNSDQLGECSFEEISIYHNVLRAQVQLLTNGIGMGSVVVIKNGKNIRQTSEDSDLFELRRVLGSCVELLHDGGLVFSDSSRQFMQDTNTSSSGLSIMVNWSYLEYTSTIIKVPSLQARPRQQGASGLLDVDQYMASGEEAAELHTCESVPLSHIRATLEADFGVHSEQAAKFFINHLHHLAFFDKADHSVQSFEDIFAEQLPDCVFPLPLGLDLSLNVETLVSSIEASLTDIDLTSNEFGFLLLTRRFWPSGLASEYGLKRLAGRVLSWILNEDDNLAIILREFVAKQRRLPGVRSDRNEQPWPLSTDLRAGPSSLASNGGDYVSSRRALLSRYALPWLLHLHTLDGELYSRILFETCFQSAVDQDVEYELTSQPKGKDMSSRCDSILRSITKFCQLSVIFSAFDTVFIRWVGTVVQFGAGEKPMPALHRLFVSDFESSNQWTNYSGDLLPGTPERQPGVPDPLGAMGRLASESDVGLTQGLGFLSMAATSGVVISSSSFNQFLALIAPENLNCLDHAGLFIKAIVLSLWMRSLGRQDIQGLVAALHSQLSSQISRSLLSGSNASMALSIIRLSLAACLRIYGCERSSIIDSGLVTLSEVNQLPSRRKVAVRGSRVVDPIIVAPEVLTALELYIQSNVEDVACFAAKFLNLFLMESPFMEGFEVDNFILRNGKFVALCIWTVYNIQRDDVAAVRTSLLLRGLLIDSEPFQEILNTNMDPTNVPIEERLLAINRLFRIVADVTSPAFGVEGRQWRTSVVDIFTSYFCALWADPAEEVRLAVRSSSVALLPAHLSVITQCWNESLLKAPIPERIRLLGFLIQLRPHFPSWKVLSWDIMIDTLLQYDQDPKFSESNASAFSEKEKVGYRLSTVDPDLAHLRVSILLLAMQMIADGLEIDSFSLMKIKVQFVQITGFTRISVLPTLNGQSFYLQYSDIPEISESAYPCIEEIPHILDAAHYTTLPYPVLGIANEEDKTASVLVGSAFLDTSLCMIGTLRDLSSLPVLTLKALIETLYIILHKYDFEDKTLRHYQPLVRRAVLRTVELLSKDISYELRQLALSIAQASINKWHTFLGPAIAPIIELVATEVASQSKNSQDSLIVNGKLLIGSTLHTFCNNGLLLSLMRRPLNAGFFVVLKQVLAGSSNGNDASTTPNALCDPLLRDTLLRAVECDAGSFPTVFQNINTFIEVVCFQGYTAELMAFVGQQLTQMARRMSDGSTEGVDPSPLILIPVVLIQNNKKHTKELLPYIDTVLRVALNRLTVSTSCLTSLIKALPRQKAQESTPGVLDLVAVLFELLHDGLRMKTKMLPATVNSLVDKFTEPTSEKTSRLPLNIRSWNILLLASLLEGKDEWKSMVYAEFTAFANVYSAMLRSYVHSGINSLAAATNDMNQAHVATKLWLMIANSISVTHGGESLVNGVWNELWAAYQGFLGVLETEAQFGLYPTLISLASTSVVDLLLYTRSLRISLALDTSGQIAILNRLKPHNRGDSSANKITRAIKSISEPPPEIASNVLLDQIARELVAAEKIKVIESKRVGDGRGGGGGYRKEGW</sequence>
<gene>
    <name evidence="4" type="ORF">AAE3_LOCUS14032</name>
</gene>
<dbReference type="InterPro" id="IPR046349">
    <property type="entry name" value="C1-like_sf"/>
</dbReference>
<dbReference type="SUPFAM" id="SSF57889">
    <property type="entry name" value="Cysteine-rich domain"/>
    <property type="match status" value="1"/>
</dbReference>
<dbReference type="OrthoDB" id="6270916at2759"/>
<dbReference type="PROSITE" id="PS00479">
    <property type="entry name" value="ZF_DAG_PE_1"/>
    <property type="match status" value="1"/>
</dbReference>
<keyword evidence="1" id="KW-0479">Metal-binding</keyword>
<dbReference type="PROSITE" id="PS50081">
    <property type="entry name" value="ZF_DAG_PE_2"/>
    <property type="match status" value="1"/>
</dbReference>
<organism evidence="4 5">
    <name type="scientific">Cyclocybe aegerita</name>
    <name type="common">Black poplar mushroom</name>
    <name type="synonym">Agrocybe aegerita</name>
    <dbReference type="NCBI Taxonomy" id="1973307"/>
    <lineage>
        <taxon>Eukaryota</taxon>
        <taxon>Fungi</taxon>
        <taxon>Dikarya</taxon>
        <taxon>Basidiomycota</taxon>
        <taxon>Agaricomycotina</taxon>
        <taxon>Agaricomycetes</taxon>
        <taxon>Agaricomycetidae</taxon>
        <taxon>Agaricales</taxon>
        <taxon>Agaricineae</taxon>
        <taxon>Bolbitiaceae</taxon>
        <taxon>Cyclocybe</taxon>
    </lineage>
</organism>
<name>A0A8S0WDH3_CYCAE</name>
<reference evidence="4 5" key="1">
    <citation type="submission" date="2020-01" db="EMBL/GenBank/DDBJ databases">
        <authorList>
            <person name="Gupta K D."/>
        </authorList>
    </citation>
    <scope>NUCLEOTIDE SEQUENCE [LARGE SCALE GENOMIC DNA]</scope>
</reference>
<evidence type="ECO:0000259" key="3">
    <source>
        <dbReference type="PROSITE" id="PS50081"/>
    </source>
</evidence>